<reference evidence="1" key="1">
    <citation type="journal article" date="2012" name="PLoS Negl. Trop. Dis.">
        <title>A systematically improved high quality genome and transcriptome of the human blood fluke Schistosoma mansoni.</title>
        <authorList>
            <person name="Protasio A.V."/>
            <person name="Tsai I.J."/>
            <person name="Babbage A."/>
            <person name="Nichol S."/>
            <person name="Hunt M."/>
            <person name="Aslett M.A."/>
            <person name="De Silva N."/>
            <person name="Velarde G.S."/>
            <person name="Anderson T.J."/>
            <person name="Clark R.C."/>
            <person name="Davidson C."/>
            <person name="Dillon G.P."/>
            <person name="Holroyd N.E."/>
            <person name="LoVerde P.T."/>
            <person name="Lloyd C."/>
            <person name="McQuillan J."/>
            <person name="Oliveira G."/>
            <person name="Otto T.D."/>
            <person name="Parker-Manuel S.J."/>
            <person name="Quail M.A."/>
            <person name="Wilson R.A."/>
            <person name="Zerlotini A."/>
            <person name="Dunne D.W."/>
            <person name="Berriman M."/>
        </authorList>
    </citation>
    <scope>NUCLEOTIDE SEQUENCE [LARGE SCALE GENOMIC DNA]</scope>
    <source>
        <strain evidence="1">Puerto Rican</strain>
    </source>
</reference>
<sequence>MRSRFYTSKDKQNSIKINRNTLSKYETIINFLIYKKTWYQLGHVSQLWDETEQFRVDIELV</sequence>
<organism evidence="1 2">
    <name type="scientific">Schistosoma mansoni</name>
    <name type="common">Blood fluke</name>
    <dbReference type="NCBI Taxonomy" id="6183"/>
    <lineage>
        <taxon>Eukaryota</taxon>
        <taxon>Metazoa</taxon>
        <taxon>Spiralia</taxon>
        <taxon>Lophotrochozoa</taxon>
        <taxon>Platyhelminthes</taxon>
        <taxon>Trematoda</taxon>
        <taxon>Digenea</taxon>
        <taxon>Strigeidida</taxon>
        <taxon>Schistosomatoidea</taxon>
        <taxon>Schistosomatidae</taxon>
        <taxon>Schistosoma</taxon>
    </lineage>
</organism>
<accession>A0A5K4FA81</accession>
<dbReference type="Proteomes" id="UP000008854">
    <property type="component" value="Unassembled WGS sequence"/>
</dbReference>
<dbReference type="AlphaFoldDB" id="A0A5K4FA81"/>
<protein>
    <submittedName>
        <fullName evidence="2">Uncharacterized protein</fullName>
    </submittedName>
</protein>
<reference evidence="2" key="2">
    <citation type="submission" date="2019-11" db="UniProtKB">
        <authorList>
            <consortium name="WormBaseParasite"/>
        </authorList>
    </citation>
    <scope>IDENTIFICATION</scope>
    <source>
        <strain evidence="2">Puerto Rican</strain>
    </source>
</reference>
<dbReference type="InParanoid" id="A0A5K4FA81"/>
<evidence type="ECO:0000313" key="2">
    <source>
        <dbReference type="WBParaSite" id="Smp_331610.1"/>
    </source>
</evidence>
<evidence type="ECO:0000313" key="1">
    <source>
        <dbReference type="Proteomes" id="UP000008854"/>
    </source>
</evidence>
<name>A0A5K4FA81_SCHMA</name>
<keyword evidence="1" id="KW-1185">Reference proteome</keyword>
<proteinExistence type="predicted"/>
<dbReference type="WBParaSite" id="Smp_331610.1">
    <property type="protein sequence ID" value="Smp_331610.1"/>
    <property type="gene ID" value="Smp_331610"/>
</dbReference>